<feature type="non-terminal residue" evidence="1">
    <location>
        <position position="1"/>
    </location>
</feature>
<reference evidence="1" key="1">
    <citation type="submission" date="2022-08" db="EMBL/GenBank/DDBJ databases">
        <authorList>
            <consortium name="DOE Joint Genome Institute"/>
            <person name="Min B."/>
            <person name="Riley R."/>
            <person name="Sierra-Patev S."/>
            <person name="Naranjo-Ortiz M."/>
            <person name="Looney B."/>
            <person name="Konkel Z."/>
            <person name="Slot J.C."/>
            <person name="Sakamoto Y."/>
            <person name="Steenwyk J.L."/>
            <person name="Rokas A."/>
            <person name="Carro J."/>
            <person name="Camarero S."/>
            <person name="Ferreira P."/>
            <person name="Molpeceres G."/>
            <person name="Ruiz-Duenas F.J."/>
            <person name="Serrano A."/>
            <person name="Henrissat B."/>
            <person name="Drula E."/>
            <person name="Hughes K.W."/>
            <person name="Mata J.L."/>
            <person name="Ishikawa N.K."/>
            <person name="Vargas-Isla R."/>
            <person name="Ushijima S."/>
            <person name="Smith C.A."/>
            <person name="Ahrendt S."/>
            <person name="Andreopoulos W."/>
            <person name="He G."/>
            <person name="Labutti K."/>
            <person name="Lipzen A."/>
            <person name="Ng V."/>
            <person name="Sandor L."/>
            <person name="Barry K."/>
            <person name="Martinez A.T."/>
            <person name="Xiao Y."/>
            <person name="Gibbons J.G."/>
            <person name="Terashima K."/>
            <person name="Hibbett D.S."/>
            <person name="Grigoriev I.V."/>
        </authorList>
    </citation>
    <scope>NUCLEOTIDE SEQUENCE</scope>
    <source>
        <strain evidence="1">TFB10291</strain>
    </source>
</reference>
<evidence type="ECO:0000313" key="2">
    <source>
        <dbReference type="Proteomes" id="UP001163798"/>
    </source>
</evidence>
<dbReference type="EMBL" id="MU793820">
    <property type="protein sequence ID" value="KAJ3780265.1"/>
    <property type="molecule type" value="Genomic_DNA"/>
</dbReference>
<dbReference type="Proteomes" id="UP001163798">
    <property type="component" value="Unassembled WGS sequence"/>
</dbReference>
<gene>
    <name evidence="1" type="ORF">GGU10DRAFT_279689</name>
</gene>
<name>A0AA38L2L7_9AGAR</name>
<comment type="caution">
    <text evidence="1">The sequence shown here is derived from an EMBL/GenBank/DDBJ whole genome shotgun (WGS) entry which is preliminary data.</text>
</comment>
<protein>
    <submittedName>
        <fullName evidence="1">Uncharacterized protein</fullName>
    </submittedName>
</protein>
<accession>A0AA38L2L7</accession>
<dbReference type="AlphaFoldDB" id="A0AA38L2L7"/>
<keyword evidence="2" id="KW-1185">Reference proteome</keyword>
<sequence length="112" mass="12321">IVLALYEPSGGKNVRHGSVDSSTNICALSYLALQTYEPALGNLFRAVRPKFQMAYSFAHVPPTMFLCSLADIPASTNGHLRLSCRDQDTYQTILSNMSDVRAALKRLGSRKD</sequence>
<evidence type="ECO:0000313" key="1">
    <source>
        <dbReference type="EMBL" id="KAJ3780265.1"/>
    </source>
</evidence>
<organism evidence="1 2">
    <name type="scientific">Lentinula aff. detonsa</name>
    <dbReference type="NCBI Taxonomy" id="2804958"/>
    <lineage>
        <taxon>Eukaryota</taxon>
        <taxon>Fungi</taxon>
        <taxon>Dikarya</taxon>
        <taxon>Basidiomycota</taxon>
        <taxon>Agaricomycotina</taxon>
        <taxon>Agaricomycetes</taxon>
        <taxon>Agaricomycetidae</taxon>
        <taxon>Agaricales</taxon>
        <taxon>Marasmiineae</taxon>
        <taxon>Omphalotaceae</taxon>
        <taxon>Lentinula</taxon>
    </lineage>
</organism>
<proteinExistence type="predicted"/>